<dbReference type="Pfam" id="PF00176">
    <property type="entry name" value="SNF2-rel_dom"/>
    <property type="match status" value="1"/>
</dbReference>
<dbReference type="InterPro" id="IPR049730">
    <property type="entry name" value="SNF2/RAD54-like_C"/>
</dbReference>
<dbReference type="CDD" id="cd18793">
    <property type="entry name" value="SF2_C_SNF"/>
    <property type="match status" value="1"/>
</dbReference>
<feature type="domain" description="Helicase C-terminal" evidence="5">
    <location>
        <begin position="949"/>
        <end position="1115"/>
    </location>
</feature>
<keyword evidence="3" id="KW-0067">ATP-binding</keyword>
<evidence type="ECO:0000313" key="6">
    <source>
        <dbReference type="EMBL" id="KAI3436276.1"/>
    </source>
</evidence>
<evidence type="ECO:0000256" key="2">
    <source>
        <dbReference type="ARBA" id="ARBA00022801"/>
    </source>
</evidence>
<dbReference type="SMART" id="SM00487">
    <property type="entry name" value="DEXDc"/>
    <property type="match status" value="1"/>
</dbReference>
<dbReference type="EMBL" id="SIDB01000002">
    <property type="protein sequence ID" value="KAI3436276.1"/>
    <property type="molecule type" value="Genomic_DNA"/>
</dbReference>
<dbReference type="InterPro" id="IPR001650">
    <property type="entry name" value="Helicase_C-like"/>
</dbReference>
<keyword evidence="1" id="KW-0547">Nucleotide-binding</keyword>
<feature type="region of interest" description="Disordered" evidence="4">
    <location>
        <begin position="77"/>
        <end position="169"/>
    </location>
</feature>
<feature type="compositionally biased region" description="Basic residues" evidence="4">
    <location>
        <begin position="81"/>
        <end position="90"/>
    </location>
</feature>
<dbReference type="OrthoDB" id="568332at2759"/>
<comment type="caution">
    <text evidence="6">The sequence shown here is derived from an EMBL/GenBank/DDBJ whole genome shotgun (WGS) entry which is preliminary data.</text>
</comment>
<proteinExistence type="predicted"/>
<dbReference type="PANTHER" id="PTHR45626">
    <property type="entry name" value="TRANSCRIPTION TERMINATION FACTOR 2-RELATED"/>
    <property type="match status" value="1"/>
</dbReference>
<sequence>MQATWLAGILDVTSSPRNRLCSVLQEQQLAVQAVEAEKGGQAEDAQVQSHNGGQEGQPQLSCAAADAALHDHAMQLSAGPRPRRASRRLPQKLQSKGEGGEEEEEGDGGQGKGSDWQPSVHVMTRRQRAQAAAHSTSHPQQAEADEAQAEAAHKTNQQQGSAPRVRQGGRISSVTVVQAQPRGETSAVAAAPAVVIAQTACQPPEGARRPPGGRQQAGPAGTGGSGPQNAQLIALCEEVAEEWPDWEAVGDCIREHKRVDGVKYAQRQTKTLGMSREGVEELLRLPHCEDAVAAFVETRLKQRHRNLPASSDLHRLLWSSWEVPNGKRLPPDSVLLGSREFCVVSVHPMAGLDPGSSGSVAWSDVWSALQHGLLSVAVQDQHMQWLQEVNSFSLATKCSVGARLVRAPGRRCLKVDLRTNWRKDRAGSNLVAVSHVKQPEVPASCVQYACDEDLEPLYEECDGELAVADLALLLGQCDEHRGTLFADQLSSLKTAAAATEQQVSGRGLDTVLPLAKPLGKAQFDRVVKPLVEAAERQEPAGFKARCDAALKLQLSEYQRRTVAHMLQEETAEGGSSRHLWVHMDLPKDTEVFCFVSPVLGQLRMSSSKSSIQQWTHSCGGAGLVALEVGMGKTACAVAVTQLNPPDAEWRKNRAHQTPRAHDYLSAHVNNMQHGGTLIVVPTAIVSQWSDEIRKTTSAPLSICRWVDGTKQAPLSHDCAQLASFDVVLVDTNTLKKAANLQTVCSIRWHRVIVDEAQQQGGMLNNSEGQLWANHRWLLTGTPENDNNLDTMAAQWSFLKLAPHKPMLTHLPAVLTHVLKNSMIFFRKAGRIDGRVNLELPPTADRVINCKMTDEDATWYQVTEDEIRDKYRRLLGRLHLNPDTLEEFMNATHTWPQFRSTLKLDMAKLRALVGPLRQAASCAFKPATGNEMYDPVTGRYVKETYCFTSKVEAVLDVLRAKGPTEKVVVFTEFKPLLQAVKRRLPELGLQCRDLLGNAKACTRGQAISDFQMAPPTQVFFLTHRTGGSGVTLTSGTHVVLCEPVLNPTFEEQAIGRCSRFGQRQAVTVTRLVMEGTIEEKIVEFMEGIQRTHAGGHSADDAGDLERSSKLTIEDVHWMVYGTYLAREERAEKEEWQRLQAEREEEQRQRVQEGEGEGDKEEEQRQGAGERQLEEDEESFEGCGYMGTYGCPCEGCINSRRGRRFPCEIAEERRQERWERGARCIGYGGYDSCDDYDSYGD</sequence>
<accession>A0A9D4Z0M6</accession>
<dbReference type="AlphaFoldDB" id="A0A9D4Z0M6"/>
<dbReference type="GO" id="GO:0005524">
    <property type="term" value="F:ATP binding"/>
    <property type="evidence" value="ECO:0007669"/>
    <property type="project" value="UniProtKB-KW"/>
</dbReference>
<dbReference type="GO" id="GO:0008094">
    <property type="term" value="F:ATP-dependent activity, acting on DNA"/>
    <property type="evidence" value="ECO:0007669"/>
    <property type="project" value="TreeGrafter"/>
</dbReference>
<evidence type="ECO:0000313" key="7">
    <source>
        <dbReference type="Proteomes" id="UP001055712"/>
    </source>
</evidence>
<gene>
    <name evidence="6" type="ORF">D9Q98_002329</name>
</gene>
<organism evidence="6 7">
    <name type="scientific">Chlorella vulgaris</name>
    <name type="common">Green alga</name>
    <dbReference type="NCBI Taxonomy" id="3077"/>
    <lineage>
        <taxon>Eukaryota</taxon>
        <taxon>Viridiplantae</taxon>
        <taxon>Chlorophyta</taxon>
        <taxon>core chlorophytes</taxon>
        <taxon>Trebouxiophyceae</taxon>
        <taxon>Chlorellales</taxon>
        <taxon>Chlorellaceae</taxon>
        <taxon>Chlorella clade</taxon>
        <taxon>Chlorella</taxon>
    </lineage>
</organism>
<dbReference type="GO" id="GO:0005634">
    <property type="term" value="C:nucleus"/>
    <property type="evidence" value="ECO:0007669"/>
    <property type="project" value="TreeGrafter"/>
</dbReference>
<dbReference type="InterPro" id="IPR050628">
    <property type="entry name" value="SNF2_RAD54_helicase_TF"/>
</dbReference>
<evidence type="ECO:0000256" key="3">
    <source>
        <dbReference type="ARBA" id="ARBA00022840"/>
    </source>
</evidence>
<feature type="region of interest" description="Disordered" evidence="4">
    <location>
        <begin position="35"/>
        <end position="61"/>
    </location>
</feature>
<feature type="region of interest" description="Disordered" evidence="4">
    <location>
        <begin position="203"/>
        <end position="228"/>
    </location>
</feature>
<evidence type="ECO:0000256" key="1">
    <source>
        <dbReference type="ARBA" id="ARBA00022741"/>
    </source>
</evidence>
<protein>
    <recommendedName>
        <fullName evidence="5">Helicase C-terminal domain-containing protein</fullName>
    </recommendedName>
</protein>
<dbReference type="Gene3D" id="3.40.50.10810">
    <property type="entry name" value="Tandem AAA-ATPase domain"/>
    <property type="match status" value="1"/>
</dbReference>
<feature type="compositionally biased region" description="Polar residues" evidence="4">
    <location>
        <begin position="46"/>
        <end position="60"/>
    </location>
</feature>
<feature type="region of interest" description="Disordered" evidence="4">
    <location>
        <begin position="1140"/>
        <end position="1177"/>
    </location>
</feature>
<dbReference type="InterPro" id="IPR014001">
    <property type="entry name" value="Helicase_ATP-bd"/>
</dbReference>
<dbReference type="Pfam" id="PF00271">
    <property type="entry name" value="Helicase_C"/>
    <property type="match status" value="1"/>
</dbReference>
<dbReference type="GO" id="GO:0006281">
    <property type="term" value="P:DNA repair"/>
    <property type="evidence" value="ECO:0007669"/>
    <property type="project" value="TreeGrafter"/>
</dbReference>
<dbReference type="SUPFAM" id="SSF52540">
    <property type="entry name" value="P-loop containing nucleoside triphosphate hydrolases"/>
    <property type="match status" value="2"/>
</dbReference>
<dbReference type="GO" id="GO:0016787">
    <property type="term" value="F:hydrolase activity"/>
    <property type="evidence" value="ECO:0007669"/>
    <property type="project" value="UniProtKB-KW"/>
</dbReference>
<dbReference type="InterPro" id="IPR027417">
    <property type="entry name" value="P-loop_NTPase"/>
</dbReference>
<dbReference type="Proteomes" id="UP001055712">
    <property type="component" value="Unassembled WGS sequence"/>
</dbReference>
<dbReference type="Gene3D" id="3.40.50.300">
    <property type="entry name" value="P-loop containing nucleotide triphosphate hydrolases"/>
    <property type="match status" value="1"/>
</dbReference>
<dbReference type="InterPro" id="IPR038718">
    <property type="entry name" value="SNF2-like_sf"/>
</dbReference>
<reference evidence="6" key="1">
    <citation type="journal article" date="2019" name="Plant J.">
        <title>Chlorella vulgaris genome assembly and annotation reveals the molecular basis for metabolic acclimation to high light conditions.</title>
        <authorList>
            <person name="Cecchin M."/>
            <person name="Marcolungo L."/>
            <person name="Rossato M."/>
            <person name="Girolomoni L."/>
            <person name="Cosentino E."/>
            <person name="Cuine S."/>
            <person name="Li-Beisson Y."/>
            <person name="Delledonne M."/>
            <person name="Ballottari M."/>
        </authorList>
    </citation>
    <scope>NUCLEOTIDE SEQUENCE</scope>
    <source>
        <strain evidence="6">211/11P</strain>
    </source>
</reference>
<evidence type="ECO:0000256" key="4">
    <source>
        <dbReference type="SAM" id="MobiDB-lite"/>
    </source>
</evidence>
<feature type="compositionally biased region" description="Basic and acidic residues" evidence="4">
    <location>
        <begin position="1140"/>
        <end position="1151"/>
    </location>
</feature>
<dbReference type="SMART" id="SM00490">
    <property type="entry name" value="HELICc"/>
    <property type="match status" value="1"/>
</dbReference>
<evidence type="ECO:0000259" key="5">
    <source>
        <dbReference type="PROSITE" id="PS51194"/>
    </source>
</evidence>
<keyword evidence="7" id="KW-1185">Reference proteome</keyword>
<keyword evidence="2" id="KW-0378">Hydrolase</keyword>
<reference evidence="6" key="2">
    <citation type="submission" date="2020-11" db="EMBL/GenBank/DDBJ databases">
        <authorList>
            <person name="Cecchin M."/>
            <person name="Marcolungo L."/>
            <person name="Rossato M."/>
            <person name="Girolomoni L."/>
            <person name="Cosentino E."/>
            <person name="Cuine S."/>
            <person name="Li-Beisson Y."/>
            <person name="Delledonne M."/>
            <person name="Ballottari M."/>
        </authorList>
    </citation>
    <scope>NUCLEOTIDE SEQUENCE</scope>
    <source>
        <strain evidence="6">211/11P</strain>
        <tissue evidence="6">Whole cell</tissue>
    </source>
</reference>
<dbReference type="PANTHER" id="PTHR45626:SF38">
    <property type="entry name" value="DEAD-BOX PROTEIN"/>
    <property type="match status" value="1"/>
</dbReference>
<dbReference type="PROSITE" id="PS51194">
    <property type="entry name" value="HELICASE_CTER"/>
    <property type="match status" value="1"/>
</dbReference>
<name>A0A9D4Z0M6_CHLVU</name>
<feature type="compositionally biased region" description="Low complexity" evidence="4">
    <location>
        <begin position="203"/>
        <end position="219"/>
    </location>
</feature>
<dbReference type="InterPro" id="IPR000330">
    <property type="entry name" value="SNF2_N"/>
</dbReference>